<keyword evidence="3" id="KW-1185">Reference proteome</keyword>
<evidence type="ECO:0000259" key="1">
    <source>
        <dbReference type="Pfam" id="PF24494"/>
    </source>
</evidence>
<evidence type="ECO:0000313" key="2">
    <source>
        <dbReference type="EMBL" id="KIY49839.1"/>
    </source>
</evidence>
<feature type="domain" description="DUF7587" evidence="1">
    <location>
        <begin position="3"/>
        <end position="107"/>
    </location>
</feature>
<dbReference type="OrthoDB" id="3359845at2759"/>
<protein>
    <recommendedName>
        <fullName evidence="1">DUF7587 domain-containing protein</fullName>
    </recommendedName>
</protein>
<sequence>YADVACHMDSATSTSSPFISTSFSLFWSVWEALRRYHFGMKRDISIAVIDARTVREHAVTALQLLRSACPGERHTDYWKWYKYAQEAQLVLVYGHISKASVLSSIPLLTVVRALPSYFLRCDPTSDIKLSDLAWDYTDRKFSYHQLCRAMSGRFVKLTPNEMLGDATAAAVRLSMTLLRPWMYTIVTKDPVSARDAACALAFNIAQWPGKWWAREHGEVWMILQAMVATLIDELAVEQLRAQAETSRLEKIVH</sequence>
<dbReference type="Pfam" id="PF24494">
    <property type="entry name" value="DUF7587"/>
    <property type="match status" value="1"/>
</dbReference>
<gene>
    <name evidence="2" type="ORF">FISHEDRAFT_16738</name>
</gene>
<dbReference type="AlphaFoldDB" id="A0A0D7AFC5"/>
<reference evidence="2 3" key="1">
    <citation type="journal article" date="2015" name="Fungal Genet. Biol.">
        <title>Evolution of novel wood decay mechanisms in Agaricales revealed by the genome sequences of Fistulina hepatica and Cylindrobasidium torrendii.</title>
        <authorList>
            <person name="Floudas D."/>
            <person name="Held B.W."/>
            <person name="Riley R."/>
            <person name="Nagy L.G."/>
            <person name="Koehler G."/>
            <person name="Ransdell A.S."/>
            <person name="Younus H."/>
            <person name="Chow J."/>
            <person name="Chiniquy J."/>
            <person name="Lipzen A."/>
            <person name="Tritt A."/>
            <person name="Sun H."/>
            <person name="Haridas S."/>
            <person name="LaButti K."/>
            <person name="Ohm R.A."/>
            <person name="Kues U."/>
            <person name="Blanchette R.A."/>
            <person name="Grigoriev I.V."/>
            <person name="Minto R.E."/>
            <person name="Hibbett D.S."/>
        </authorList>
    </citation>
    <scope>NUCLEOTIDE SEQUENCE [LARGE SCALE GENOMIC DNA]</scope>
    <source>
        <strain evidence="2 3">ATCC 64428</strain>
    </source>
</reference>
<organism evidence="2 3">
    <name type="scientific">Fistulina hepatica ATCC 64428</name>
    <dbReference type="NCBI Taxonomy" id="1128425"/>
    <lineage>
        <taxon>Eukaryota</taxon>
        <taxon>Fungi</taxon>
        <taxon>Dikarya</taxon>
        <taxon>Basidiomycota</taxon>
        <taxon>Agaricomycotina</taxon>
        <taxon>Agaricomycetes</taxon>
        <taxon>Agaricomycetidae</taxon>
        <taxon>Agaricales</taxon>
        <taxon>Fistulinaceae</taxon>
        <taxon>Fistulina</taxon>
    </lineage>
</organism>
<feature type="non-terminal residue" evidence="2">
    <location>
        <position position="253"/>
    </location>
</feature>
<accession>A0A0D7AFC5</accession>
<name>A0A0D7AFC5_9AGAR</name>
<dbReference type="InterPro" id="IPR056009">
    <property type="entry name" value="DUF7587"/>
</dbReference>
<dbReference type="Proteomes" id="UP000054144">
    <property type="component" value="Unassembled WGS sequence"/>
</dbReference>
<feature type="non-terminal residue" evidence="2">
    <location>
        <position position="1"/>
    </location>
</feature>
<evidence type="ECO:0000313" key="3">
    <source>
        <dbReference type="Proteomes" id="UP000054144"/>
    </source>
</evidence>
<proteinExistence type="predicted"/>
<dbReference type="EMBL" id="KN881721">
    <property type="protein sequence ID" value="KIY49839.1"/>
    <property type="molecule type" value="Genomic_DNA"/>
</dbReference>